<dbReference type="InterPro" id="IPR050259">
    <property type="entry name" value="SDR"/>
</dbReference>
<dbReference type="PROSITE" id="PS00061">
    <property type="entry name" value="ADH_SHORT"/>
    <property type="match status" value="1"/>
</dbReference>
<dbReference type="PRINTS" id="PR00081">
    <property type="entry name" value="GDHRDH"/>
</dbReference>
<dbReference type="InterPro" id="IPR002347">
    <property type="entry name" value="SDR_fam"/>
</dbReference>
<proteinExistence type="inferred from homology"/>
<accession>A0A382FQY2</accession>
<dbReference type="Gene3D" id="3.40.50.720">
    <property type="entry name" value="NAD(P)-binding Rossmann-like Domain"/>
    <property type="match status" value="1"/>
</dbReference>
<dbReference type="PANTHER" id="PTHR42879">
    <property type="entry name" value="3-OXOACYL-(ACYL-CARRIER-PROTEIN) REDUCTASE"/>
    <property type="match status" value="1"/>
</dbReference>
<gene>
    <name evidence="2" type="ORF">METZ01_LOCUS217886</name>
</gene>
<dbReference type="Pfam" id="PF13561">
    <property type="entry name" value="adh_short_C2"/>
    <property type="match status" value="1"/>
</dbReference>
<feature type="non-terminal residue" evidence="2">
    <location>
        <position position="1"/>
    </location>
</feature>
<reference evidence="2" key="1">
    <citation type="submission" date="2018-05" db="EMBL/GenBank/DDBJ databases">
        <authorList>
            <person name="Lanie J.A."/>
            <person name="Ng W.-L."/>
            <person name="Kazmierczak K.M."/>
            <person name="Andrzejewski T.M."/>
            <person name="Davidsen T.M."/>
            <person name="Wayne K.J."/>
            <person name="Tettelin H."/>
            <person name="Glass J.I."/>
            <person name="Rusch D."/>
            <person name="Podicherti R."/>
            <person name="Tsui H.-C.T."/>
            <person name="Winkler M.E."/>
        </authorList>
    </citation>
    <scope>NUCLEOTIDE SEQUENCE</scope>
</reference>
<evidence type="ECO:0000313" key="2">
    <source>
        <dbReference type="EMBL" id="SVB65032.1"/>
    </source>
</evidence>
<dbReference type="FunFam" id="3.40.50.720:FF:000084">
    <property type="entry name" value="Short-chain dehydrogenase reductase"/>
    <property type="match status" value="1"/>
</dbReference>
<dbReference type="PRINTS" id="PR00080">
    <property type="entry name" value="SDRFAMILY"/>
</dbReference>
<protein>
    <recommendedName>
        <fullName evidence="3">3-hydroxybutyrate dehydrogenase</fullName>
    </recommendedName>
</protein>
<sequence length="225" mass="25131">IPKKYFSKRLSDHSITNKKNTILYKKIDLSKASQIKNLFQQLKKKLSSIDILINCAGIQHVSSVENFSEKMWEKVMSINLSSSFYTSKYAIPLMKKNKWGRIINIASTHGLVASVNKSGYVASKHGMIGLTKTIALETATLPITCNAICPGWVDTPLVSKQINQRVKKNKSSRKKEEFNLLKEKQPNLSFIKGKDVAALAYFLCSEEANDITGSTINIDGGWTSQ</sequence>
<dbReference type="PANTHER" id="PTHR42879:SF2">
    <property type="entry name" value="3-OXOACYL-[ACYL-CARRIER-PROTEIN] REDUCTASE FABG"/>
    <property type="match status" value="1"/>
</dbReference>
<evidence type="ECO:0008006" key="3">
    <source>
        <dbReference type="Google" id="ProtNLM"/>
    </source>
</evidence>
<dbReference type="EMBL" id="UINC01051187">
    <property type="protein sequence ID" value="SVB65032.1"/>
    <property type="molecule type" value="Genomic_DNA"/>
</dbReference>
<organism evidence="2">
    <name type="scientific">marine metagenome</name>
    <dbReference type="NCBI Taxonomy" id="408172"/>
    <lineage>
        <taxon>unclassified sequences</taxon>
        <taxon>metagenomes</taxon>
        <taxon>ecological metagenomes</taxon>
    </lineage>
</organism>
<dbReference type="GO" id="GO:0032787">
    <property type="term" value="P:monocarboxylic acid metabolic process"/>
    <property type="evidence" value="ECO:0007669"/>
    <property type="project" value="UniProtKB-ARBA"/>
</dbReference>
<evidence type="ECO:0000256" key="1">
    <source>
        <dbReference type="ARBA" id="ARBA00006484"/>
    </source>
</evidence>
<comment type="similarity">
    <text evidence="1">Belongs to the short-chain dehydrogenases/reductases (SDR) family.</text>
</comment>
<dbReference type="InterPro" id="IPR020904">
    <property type="entry name" value="Sc_DH/Rdtase_CS"/>
</dbReference>
<dbReference type="NCBIfam" id="NF009093">
    <property type="entry name" value="PRK12429.1"/>
    <property type="match status" value="1"/>
</dbReference>
<dbReference type="InterPro" id="IPR036291">
    <property type="entry name" value="NAD(P)-bd_dom_sf"/>
</dbReference>
<dbReference type="SUPFAM" id="SSF51735">
    <property type="entry name" value="NAD(P)-binding Rossmann-fold domains"/>
    <property type="match status" value="1"/>
</dbReference>
<name>A0A382FQY2_9ZZZZ</name>
<dbReference type="AlphaFoldDB" id="A0A382FQY2"/>